<dbReference type="Pfam" id="PF02204">
    <property type="entry name" value="VPS9"/>
    <property type="match status" value="1"/>
</dbReference>
<evidence type="ECO:0000313" key="4">
    <source>
        <dbReference type="Proteomes" id="UP001054889"/>
    </source>
</evidence>
<dbReference type="SUPFAM" id="SSF109993">
    <property type="entry name" value="VPS9 domain"/>
    <property type="match status" value="1"/>
</dbReference>
<evidence type="ECO:0000259" key="2">
    <source>
        <dbReference type="Pfam" id="PF18151"/>
    </source>
</evidence>
<gene>
    <name evidence="3" type="primary">ga14121</name>
    <name evidence="3" type="ORF">PR202_ga14121</name>
</gene>
<organism evidence="3 4">
    <name type="scientific">Eleusine coracana subsp. coracana</name>
    <dbReference type="NCBI Taxonomy" id="191504"/>
    <lineage>
        <taxon>Eukaryota</taxon>
        <taxon>Viridiplantae</taxon>
        <taxon>Streptophyta</taxon>
        <taxon>Embryophyta</taxon>
        <taxon>Tracheophyta</taxon>
        <taxon>Spermatophyta</taxon>
        <taxon>Magnoliopsida</taxon>
        <taxon>Liliopsida</taxon>
        <taxon>Poales</taxon>
        <taxon>Poaceae</taxon>
        <taxon>PACMAD clade</taxon>
        <taxon>Chloridoideae</taxon>
        <taxon>Cynodonteae</taxon>
        <taxon>Eleusininae</taxon>
        <taxon>Eleusine</taxon>
    </lineage>
</organism>
<dbReference type="GO" id="GO:0031267">
    <property type="term" value="F:small GTPase binding"/>
    <property type="evidence" value="ECO:0007669"/>
    <property type="project" value="TreeGrafter"/>
</dbReference>
<dbReference type="EMBL" id="BQKI01000006">
    <property type="protein sequence ID" value="GJM97212.1"/>
    <property type="molecule type" value="Genomic_DNA"/>
</dbReference>
<dbReference type="GO" id="GO:0030139">
    <property type="term" value="C:endocytic vesicle"/>
    <property type="evidence" value="ECO:0007669"/>
    <property type="project" value="TreeGrafter"/>
</dbReference>
<dbReference type="PANTHER" id="PTHR23101:SF63">
    <property type="entry name" value="VACUOLAR PROTEIN SORTING-ASSOCIATED PROTEIN 9A-LIKE ISOFORM X1"/>
    <property type="match status" value="1"/>
</dbReference>
<dbReference type="PANTHER" id="PTHR23101">
    <property type="entry name" value="RAB GDP/GTP EXCHANGE FACTOR"/>
    <property type="match status" value="1"/>
</dbReference>
<evidence type="ECO:0008006" key="5">
    <source>
        <dbReference type="Google" id="ProtNLM"/>
    </source>
</evidence>
<evidence type="ECO:0000313" key="3">
    <source>
        <dbReference type="EMBL" id="GJM97212.1"/>
    </source>
</evidence>
<reference evidence="3" key="2">
    <citation type="submission" date="2021-12" db="EMBL/GenBank/DDBJ databases">
        <title>Resequencing data analysis of finger millet.</title>
        <authorList>
            <person name="Hatakeyama M."/>
            <person name="Aluri S."/>
            <person name="Balachadran M.T."/>
            <person name="Sivarajan S.R."/>
            <person name="Poveda L."/>
            <person name="Shimizu-Inatsugi R."/>
            <person name="Schlapbach R."/>
            <person name="Sreeman S.M."/>
            <person name="Shimizu K.K."/>
        </authorList>
    </citation>
    <scope>NUCLEOTIDE SEQUENCE</scope>
</reference>
<dbReference type="AlphaFoldDB" id="A0AAV5CGL6"/>
<dbReference type="Gene3D" id="1.10.246.120">
    <property type="match status" value="1"/>
</dbReference>
<dbReference type="GO" id="GO:0005829">
    <property type="term" value="C:cytosol"/>
    <property type="evidence" value="ECO:0007669"/>
    <property type="project" value="TreeGrafter"/>
</dbReference>
<dbReference type="InterPro" id="IPR037191">
    <property type="entry name" value="VPS9_dom_sf"/>
</dbReference>
<sequence length="260" mass="29130">MESPTSPAWRPDFFDFLERMRRPAAADIFRSIKSFLASLSFQEPNAEEDAGKIQAFLAEMEGAIRDHPLWANASNQEIDHALEGLEKFVMTKLFDRTFGSSAEDAMADMEISEKIGLLQQFVKPPHLDIPKVLHNEASWLVSYSFCSNYNANPPQLHSNLKFVQLFRREAKLISEVEYYLTNLILAKMFIMNVNARSLSMEESEFQKHMELAKLGTGISVARPSSSQGPPTSARVLPEEADITVSTGKSDAIQSSCSDAF</sequence>
<accession>A0AAV5CGL6</accession>
<proteinExistence type="predicted"/>
<dbReference type="Proteomes" id="UP001054889">
    <property type="component" value="Unassembled WGS sequence"/>
</dbReference>
<comment type="caution">
    <text evidence="3">The sequence shown here is derived from an EMBL/GenBank/DDBJ whole genome shotgun (WGS) entry which is preliminary data.</text>
</comment>
<keyword evidence="4" id="KW-1185">Reference proteome</keyword>
<dbReference type="InterPro" id="IPR045046">
    <property type="entry name" value="Vps9-like"/>
</dbReference>
<feature type="domain" description="RABX5 catalytic core helical" evidence="2">
    <location>
        <begin position="30"/>
        <end position="94"/>
    </location>
</feature>
<evidence type="ECO:0000259" key="1">
    <source>
        <dbReference type="Pfam" id="PF02204"/>
    </source>
</evidence>
<feature type="domain" description="VPS9" evidence="1">
    <location>
        <begin position="150"/>
        <end position="193"/>
    </location>
</feature>
<dbReference type="InterPro" id="IPR003123">
    <property type="entry name" value="VPS9"/>
</dbReference>
<reference evidence="3" key="1">
    <citation type="journal article" date="2018" name="DNA Res.">
        <title>Multiple hybrid de novo genome assembly of finger millet, an orphan allotetraploid crop.</title>
        <authorList>
            <person name="Hatakeyama M."/>
            <person name="Aluri S."/>
            <person name="Balachadran M.T."/>
            <person name="Sivarajan S.R."/>
            <person name="Patrignani A."/>
            <person name="Gruter S."/>
            <person name="Poveda L."/>
            <person name="Shimizu-Inatsugi R."/>
            <person name="Baeten J."/>
            <person name="Francoijs K.J."/>
            <person name="Nataraja K.N."/>
            <person name="Reddy Y.A.N."/>
            <person name="Phadnis S."/>
            <person name="Ravikumar R.L."/>
            <person name="Schlapbach R."/>
            <person name="Sreeman S.M."/>
            <person name="Shimizu K.K."/>
        </authorList>
    </citation>
    <scope>NUCLEOTIDE SEQUENCE</scope>
</reference>
<dbReference type="InterPro" id="IPR041545">
    <property type="entry name" value="DUF5601"/>
</dbReference>
<dbReference type="Gene3D" id="1.20.1050.80">
    <property type="entry name" value="VPS9 domain"/>
    <property type="match status" value="1"/>
</dbReference>
<name>A0AAV5CGL6_ELECO</name>
<dbReference type="GO" id="GO:0005085">
    <property type="term" value="F:guanyl-nucleotide exchange factor activity"/>
    <property type="evidence" value="ECO:0007669"/>
    <property type="project" value="InterPro"/>
</dbReference>
<protein>
    <recommendedName>
        <fullName evidence="5">VPS9 domain-containing protein</fullName>
    </recommendedName>
</protein>
<dbReference type="GO" id="GO:0016192">
    <property type="term" value="P:vesicle-mediated transport"/>
    <property type="evidence" value="ECO:0007669"/>
    <property type="project" value="InterPro"/>
</dbReference>
<dbReference type="Pfam" id="PF18151">
    <property type="entry name" value="DUF5601"/>
    <property type="match status" value="1"/>
</dbReference>